<sequence>MEKLEKNGGEKERVDGLQEKLGKIEMEMKVTKEGGERAGGEEIREASRRIEEKIEAKEREERRKNVVVRGMKVKREEAKEKVEELMKEIGVGEGIEKVKEVKEDRGKDGSKIIVVELKSMETKREVMGKKKYIKNREIWIKEDLTWEERRIQWKLRNIAREEARKGNTVWVGRRAMKVNVEWWLWDGIANKDKDYWNRIRRWDVIVMIETWIEEKGWERLKERMPQEYDWECKPATRRSKKGRAMGGMVMGVRQTMLRGKDRGVEEVEEGWIKRTVWIEEEKWKIVGVYVNGDIERKMEKIKDWGEERCEGAIKLIVGDFNARTGTQGGRIWGEEEEDQQRRSKDGRINREGRRMLEAMNKTTVNQLEDLMGSDHFPLCGEIQVEKHNHTMLSNRLLTNKTNWEMHQASLENHTAYFYSIAYGNLTALEKYNDFFKILVETIEQTRACSTSGSDSEDHEEPSLARVRNLDTTQPLSLGSKSRERVRNPDTTPHRITEGGQNMSGPENEEARTSNSDEKPFPGALQREETPLEEEEDRNSISHDDSDMKSSGRLTRIAYRASTLLLNINRHPHCLTEHPHCSSTIRASILPDASPPLNKFESQS</sequence>
<dbReference type="SUPFAM" id="SSF56219">
    <property type="entry name" value="DNase I-like"/>
    <property type="match status" value="1"/>
</dbReference>
<dbReference type="InterPro" id="IPR036691">
    <property type="entry name" value="Endo/exonu/phosph_ase_sf"/>
</dbReference>
<reference evidence="2" key="1">
    <citation type="submission" date="2021-08" db="EMBL/GenBank/DDBJ databases">
        <authorList>
            <person name="Misof B."/>
            <person name="Oliver O."/>
            <person name="Podsiadlowski L."/>
            <person name="Donath A."/>
            <person name="Peters R."/>
            <person name="Mayer C."/>
            <person name="Rust J."/>
            <person name="Gunkel S."/>
            <person name="Lesny P."/>
            <person name="Martin S."/>
            <person name="Oeyen J.P."/>
            <person name="Petersen M."/>
            <person name="Panagiotis P."/>
            <person name="Wilbrandt J."/>
            <person name="Tanja T."/>
        </authorList>
    </citation>
    <scope>NUCLEOTIDE SEQUENCE</scope>
    <source>
        <strain evidence="2">GBR_01_08_01A</strain>
        <tissue evidence="2">Thorax + abdomen</tissue>
    </source>
</reference>
<dbReference type="AlphaFoldDB" id="A0AAD9RF16"/>
<feature type="region of interest" description="Disordered" evidence="1">
    <location>
        <begin position="327"/>
        <end position="346"/>
    </location>
</feature>
<dbReference type="EMBL" id="JAIFRP010000235">
    <property type="protein sequence ID" value="KAK2578550.1"/>
    <property type="molecule type" value="Genomic_DNA"/>
</dbReference>
<reference evidence="2" key="2">
    <citation type="journal article" date="2023" name="Commun. Biol.">
        <title>Intrasexual cuticular hydrocarbon dimorphism in a wasp sheds light on hydrocarbon biosynthesis genes in Hymenoptera.</title>
        <authorList>
            <person name="Moris V.C."/>
            <person name="Podsiadlowski L."/>
            <person name="Martin S."/>
            <person name="Oeyen J.P."/>
            <person name="Donath A."/>
            <person name="Petersen M."/>
            <person name="Wilbrandt J."/>
            <person name="Misof B."/>
            <person name="Liedtke D."/>
            <person name="Thamm M."/>
            <person name="Scheiner R."/>
            <person name="Schmitt T."/>
            <person name="Niehuis O."/>
        </authorList>
    </citation>
    <scope>NUCLEOTIDE SEQUENCE</scope>
    <source>
        <strain evidence="2">GBR_01_08_01A</strain>
    </source>
</reference>
<dbReference type="Proteomes" id="UP001258017">
    <property type="component" value="Unassembled WGS sequence"/>
</dbReference>
<accession>A0AAD9RF16</accession>
<gene>
    <name evidence="2" type="ORF">KPH14_012579</name>
</gene>
<name>A0AAD9RF16_9HYME</name>
<feature type="region of interest" description="Disordered" evidence="1">
    <location>
        <begin position="1"/>
        <end position="47"/>
    </location>
</feature>
<comment type="caution">
    <text evidence="2">The sequence shown here is derived from an EMBL/GenBank/DDBJ whole genome shotgun (WGS) entry which is preliminary data.</text>
</comment>
<evidence type="ECO:0000256" key="1">
    <source>
        <dbReference type="SAM" id="MobiDB-lite"/>
    </source>
</evidence>
<dbReference type="Gene3D" id="3.60.10.10">
    <property type="entry name" value="Endonuclease/exonuclease/phosphatase"/>
    <property type="match status" value="1"/>
</dbReference>
<feature type="compositionally biased region" description="Basic and acidic residues" evidence="1">
    <location>
        <begin position="537"/>
        <end position="549"/>
    </location>
</feature>
<evidence type="ECO:0008006" key="4">
    <source>
        <dbReference type="Google" id="ProtNLM"/>
    </source>
</evidence>
<evidence type="ECO:0000313" key="3">
    <source>
        <dbReference type="Proteomes" id="UP001258017"/>
    </source>
</evidence>
<keyword evidence="3" id="KW-1185">Reference proteome</keyword>
<feature type="region of interest" description="Disordered" evidence="1">
    <location>
        <begin position="447"/>
        <end position="551"/>
    </location>
</feature>
<feature type="compositionally biased region" description="Polar residues" evidence="1">
    <location>
        <begin position="469"/>
        <end position="479"/>
    </location>
</feature>
<protein>
    <recommendedName>
        <fullName evidence="4">Endonuclease/exonuclease/phosphatase domain-containing protein</fullName>
    </recommendedName>
</protein>
<feature type="compositionally biased region" description="Basic and acidic residues" evidence="1">
    <location>
        <begin position="480"/>
        <end position="496"/>
    </location>
</feature>
<proteinExistence type="predicted"/>
<feature type="compositionally biased region" description="Basic and acidic residues" evidence="1">
    <location>
        <begin position="508"/>
        <end position="529"/>
    </location>
</feature>
<evidence type="ECO:0000313" key="2">
    <source>
        <dbReference type="EMBL" id="KAK2578550.1"/>
    </source>
</evidence>
<organism evidence="2 3">
    <name type="scientific">Odynerus spinipes</name>
    <dbReference type="NCBI Taxonomy" id="1348599"/>
    <lineage>
        <taxon>Eukaryota</taxon>
        <taxon>Metazoa</taxon>
        <taxon>Ecdysozoa</taxon>
        <taxon>Arthropoda</taxon>
        <taxon>Hexapoda</taxon>
        <taxon>Insecta</taxon>
        <taxon>Pterygota</taxon>
        <taxon>Neoptera</taxon>
        <taxon>Endopterygota</taxon>
        <taxon>Hymenoptera</taxon>
        <taxon>Apocrita</taxon>
        <taxon>Aculeata</taxon>
        <taxon>Vespoidea</taxon>
        <taxon>Vespidae</taxon>
        <taxon>Eumeninae</taxon>
        <taxon>Odynerus</taxon>
    </lineage>
</organism>